<dbReference type="OrthoDB" id="1879366at2759"/>
<dbReference type="InterPro" id="IPR036291">
    <property type="entry name" value="NAD(P)-bd_dom_sf"/>
</dbReference>
<feature type="non-terminal residue" evidence="5">
    <location>
        <position position="1"/>
    </location>
</feature>
<dbReference type="PANTHER" id="PTHR42683">
    <property type="entry name" value="ALDEHYDE REDUCTASE"/>
    <property type="match status" value="1"/>
</dbReference>
<dbReference type="Gene3D" id="3.40.50.720">
    <property type="entry name" value="NAD(P)-binding Rossmann-like Domain"/>
    <property type="match status" value="1"/>
</dbReference>
<dbReference type="Gene3D" id="3.90.180.10">
    <property type="entry name" value="Medium-chain alcohol dehydrogenases, catalytic domain"/>
    <property type="match status" value="1"/>
</dbReference>
<keyword evidence="3" id="KW-0560">Oxidoreductase</keyword>
<dbReference type="Pfam" id="PF00107">
    <property type="entry name" value="ADH_zinc_N"/>
    <property type="match status" value="1"/>
</dbReference>
<dbReference type="InterPro" id="IPR013149">
    <property type="entry name" value="ADH-like_C"/>
</dbReference>
<organism evidence="5 6">
    <name type="scientific">Corynespora cassiicola Philippines</name>
    <dbReference type="NCBI Taxonomy" id="1448308"/>
    <lineage>
        <taxon>Eukaryota</taxon>
        <taxon>Fungi</taxon>
        <taxon>Dikarya</taxon>
        <taxon>Ascomycota</taxon>
        <taxon>Pezizomycotina</taxon>
        <taxon>Dothideomycetes</taxon>
        <taxon>Pleosporomycetidae</taxon>
        <taxon>Pleosporales</taxon>
        <taxon>Corynesporascaceae</taxon>
        <taxon>Corynespora</taxon>
    </lineage>
</organism>
<evidence type="ECO:0000259" key="4">
    <source>
        <dbReference type="Pfam" id="PF00107"/>
    </source>
</evidence>
<dbReference type="EMBL" id="KZ678324">
    <property type="protein sequence ID" value="PSN58538.1"/>
    <property type="molecule type" value="Genomic_DNA"/>
</dbReference>
<dbReference type="GO" id="GO:0016616">
    <property type="term" value="F:oxidoreductase activity, acting on the CH-OH group of donors, NAD or NADP as acceptor"/>
    <property type="evidence" value="ECO:0007669"/>
    <property type="project" value="InterPro"/>
</dbReference>
<keyword evidence="1" id="KW-0479">Metal-binding</keyword>
<evidence type="ECO:0000256" key="3">
    <source>
        <dbReference type="ARBA" id="ARBA00023002"/>
    </source>
</evidence>
<gene>
    <name evidence="5" type="ORF">BS50DRAFT_510263</name>
</gene>
<keyword evidence="2" id="KW-0862">Zinc</keyword>
<evidence type="ECO:0000313" key="6">
    <source>
        <dbReference type="Proteomes" id="UP000240883"/>
    </source>
</evidence>
<proteinExistence type="predicted"/>
<evidence type="ECO:0000256" key="2">
    <source>
        <dbReference type="ARBA" id="ARBA00022833"/>
    </source>
</evidence>
<dbReference type="AlphaFoldDB" id="A0A2T2N0G5"/>
<accession>A0A2T2N0G5</accession>
<protein>
    <submittedName>
        <fullName evidence="5">NAD(P)-binding protein</fullName>
    </submittedName>
</protein>
<dbReference type="STRING" id="1448308.A0A2T2N0G5"/>
<name>A0A2T2N0G5_CORCC</name>
<evidence type="ECO:0000256" key="1">
    <source>
        <dbReference type="ARBA" id="ARBA00022723"/>
    </source>
</evidence>
<sequence length="185" mass="20367">RVGIFGMGGLGHLAIQFAANQGRSVVVLSHSEEKRTDALNLGAEEFYAINDAAEQEESEATDLLETLLVTRLHRLCADTKTTDWHYLTRLMAPAGRIVLLAALEQDGIIPLAPLVSQGLRIEGSLVAPRHYIMEMLEYAARNNIRPAVRKFPLNADGIQEALALLKKGDVRYRAVLVPERDAIEA</sequence>
<dbReference type="GO" id="GO:0046872">
    <property type="term" value="F:metal ion binding"/>
    <property type="evidence" value="ECO:0007669"/>
    <property type="project" value="UniProtKB-KW"/>
</dbReference>
<dbReference type="SUPFAM" id="SSF51735">
    <property type="entry name" value="NAD(P)-binding Rossmann-fold domains"/>
    <property type="match status" value="1"/>
</dbReference>
<reference evidence="5 6" key="1">
    <citation type="journal article" date="2018" name="Front. Microbiol.">
        <title>Genome-Wide Analysis of Corynespora cassiicola Leaf Fall Disease Putative Effectors.</title>
        <authorList>
            <person name="Lopez D."/>
            <person name="Ribeiro S."/>
            <person name="Label P."/>
            <person name="Fumanal B."/>
            <person name="Venisse J.S."/>
            <person name="Kohler A."/>
            <person name="de Oliveira R.R."/>
            <person name="Labutti K."/>
            <person name="Lipzen A."/>
            <person name="Lail K."/>
            <person name="Bauer D."/>
            <person name="Ohm R.A."/>
            <person name="Barry K.W."/>
            <person name="Spatafora J."/>
            <person name="Grigoriev I.V."/>
            <person name="Martin F.M."/>
            <person name="Pujade-Renaud V."/>
        </authorList>
    </citation>
    <scope>NUCLEOTIDE SEQUENCE [LARGE SCALE GENOMIC DNA]</scope>
    <source>
        <strain evidence="5 6">Philippines</strain>
    </source>
</reference>
<dbReference type="InterPro" id="IPR047109">
    <property type="entry name" value="CAD-like"/>
</dbReference>
<evidence type="ECO:0000313" key="5">
    <source>
        <dbReference type="EMBL" id="PSN58538.1"/>
    </source>
</evidence>
<feature type="domain" description="Alcohol dehydrogenase-like C-terminal" evidence="4">
    <location>
        <begin position="9"/>
        <end position="138"/>
    </location>
</feature>
<keyword evidence="6" id="KW-1185">Reference proteome</keyword>
<dbReference type="Proteomes" id="UP000240883">
    <property type="component" value="Unassembled WGS sequence"/>
</dbReference>